<reference evidence="4" key="1">
    <citation type="submission" date="2021-03" db="EMBL/GenBank/DDBJ databases">
        <authorList>
            <person name="Li Z."/>
            <person name="Yang C."/>
        </authorList>
    </citation>
    <scope>NUCLEOTIDE SEQUENCE</scope>
    <source>
        <strain evidence="4">Dzin_1.0</strain>
        <tissue evidence="4">Leaf</tissue>
    </source>
</reference>
<reference evidence="4" key="2">
    <citation type="journal article" date="2022" name="Hortic Res">
        <title>The genome of Dioscorea zingiberensis sheds light on the biosynthesis, origin and evolution of the medicinally important diosgenin saponins.</title>
        <authorList>
            <person name="Li Y."/>
            <person name="Tan C."/>
            <person name="Li Z."/>
            <person name="Guo J."/>
            <person name="Li S."/>
            <person name="Chen X."/>
            <person name="Wang C."/>
            <person name="Dai X."/>
            <person name="Yang H."/>
            <person name="Song W."/>
            <person name="Hou L."/>
            <person name="Xu J."/>
            <person name="Tong Z."/>
            <person name="Xu A."/>
            <person name="Yuan X."/>
            <person name="Wang W."/>
            <person name="Yang Q."/>
            <person name="Chen L."/>
            <person name="Sun Z."/>
            <person name="Wang K."/>
            <person name="Pan B."/>
            <person name="Chen J."/>
            <person name="Bao Y."/>
            <person name="Liu F."/>
            <person name="Qi X."/>
            <person name="Gang D.R."/>
            <person name="Wen J."/>
            <person name="Li J."/>
        </authorList>
    </citation>
    <scope>NUCLEOTIDE SEQUENCE</scope>
    <source>
        <strain evidence="4">Dzin_1.0</strain>
    </source>
</reference>
<feature type="region of interest" description="Disordered" evidence="2">
    <location>
        <begin position="198"/>
        <end position="217"/>
    </location>
</feature>
<sequence length="217" mass="24882">MRGVLYGKIYGWLPPLELIRESLSRQWADLGECTMADMPNGFYMIRCSYEQMLEEVLIEGPWSVNGMSIHLIKWRPNFQLAFEELSTATIWILLHNLPSEYWDMEALEIVASNFGTMKKADQTTLITNRGKFARVCIELDLSQPLKRGGWVRSTRGDKFVTVEYEKLPIFCFKCGIIGHYLQACTTELNAHCQGTREAKQQDTKINGETNMDSQPSV</sequence>
<protein>
    <recommendedName>
        <fullName evidence="3">CCHC-type domain-containing protein</fullName>
    </recommendedName>
</protein>
<evidence type="ECO:0000256" key="1">
    <source>
        <dbReference type="PROSITE-ProRule" id="PRU00047"/>
    </source>
</evidence>
<dbReference type="InterPro" id="IPR025836">
    <property type="entry name" value="Zn_knuckle_CX2CX4HX4C"/>
</dbReference>
<organism evidence="4 5">
    <name type="scientific">Dioscorea zingiberensis</name>
    <dbReference type="NCBI Taxonomy" id="325984"/>
    <lineage>
        <taxon>Eukaryota</taxon>
        <taxon>Viridiplantae</taxon>
        <taxon>Streptophyta</taxon>
        <taxon>Embryophyta</taxon>
        <taxon>Tracheophyta</taxon>
        <taxon>Spermatophyta</taxon>
        <taxon>Magnoliopsida</taxon>
        <taxon>Liliopsida</taxon>
        <taxon>Dioscoreales</taxon>
        <taxon>Dioscoreaceae</taxon>
        <taxon>Dioscorea</taxon>
    </lineage>
</organism>
<dbReference type="GO" id="GO:0003676">
    <property type="term" value="F:nucleic acid binding"/>
    <property type="evidence" value="ECO:0007669"/>
    <property type="project" value="InterPro"/>
</dbReference>
<accession>A0A9D5H945</accession>
<dbReference type="GO" id="GO:0008270">
    <property type="term" value="F:zinc ion binding"/>
    <property type="evidence" value="ECO:0007669"/>
    <property type="project" value="UniProtKB-KW"/>
</dbReference>
<keyword evidence="5" id="KW-1185">Reference proteome</keyword>
<gene>
    <name evidence="4" type="ORF">J5N97_024856</name>
</gene>
<evidence type="ECO:0000313" key="5">
    <source>
        <dbReference type="Proteomes" id="UP001085076"/>
    </source>
</evidence>
<keyword evidence="1" id="KW-0479">Metal-binding</keyword>
<dbReference type="PANTHER" id="PTHR31286">
    <property type="entry name" value="GLYCINE-RICH CELL WALL STRUCTURAL PROTEIN 1.8-LIKE"/>
    <property type="match status" value="1"/>
</dbReference>
<keyword evidence="1" id="KW-0862">Zinc</keyword>
<dbReference type="AlphaFoldDB" id="A0A9D5H945"/>
<proteinExistence type="predicted"/>
<evidence type="ECO:0000259" key="3">
    <source>
        <dbReference type="PROSITE" id="PS50158"/>
    </source>
</evidence>
<dbReference type="Pfam" id="PF14111">
    <property type="entry name" value="DUF4283"/>
    <property type="match status" value="1"/>
</dbReference>
<dbReference type="InterPro" id="IPR025558">
    <property type="entry name" value="DUF4283"/>
</dbReference>
<evidence type="ECO:0000256" key="2">
    <source>
        <dbReference type="SAM" id="MobiDB-lite"/>
    </source>
</evidence>
<dbReference type="EMBL" id="JAGGNH010000007">
    <property type="protein sequence ID" value="KAJ0967939.1"/>
    <property type="molecule type" value="Genomic_DNA"/>
</dbReference>
<keyword evidence="1" id="KW-0863">Zinc-finger</keyword>
<feature type="compositionally biased region" description="Polar residues" evidence="2">
    <location>
        <begin position="203"/>
        <end position="217"/>
    </location>
</feature>
<dbReference type="InterPro" id="IPR040256">
    <property type="entry name" value="At4g02000-like"/>
</dbReference>
<dbReference type="PROSITE" id="PS50158">
    <property type="entry name" value="ZF_CCHC"/>
    <property type="match status" value="1"/>
</dbReference>
<feature type="domain" description="CCHC-type" evidence="3">
    <location>
        <begin position="171"/>
        <end position="184"/>
    </location>
</feature>
<dbReference type="OrthoDB" id="686405at2759"/>
<dbReference type="PANTHER" id="PTHR31286:SF99">
    <property type="entry name" value="DUF4283 DOMAIN-CONTAINING PROTEIN"/>
    <property type="match status" value="1"/>
</dbReference>
<dbReference type="InterPro" id="IPR001878">
    <property type="entry name" value="Znf_CCHC"/>
</dbReference>
<evidence type="ECO:0000313" key="4">
    <source>
        <dbReference type="EMBL" id="KAJ0967939.1"/>
    </source>
</evidence>
<dbReference type="Pfam" id="PF14392">
    <property type="entry name" value="zf-CCHC_4"/>
    <property type="match status" value="1"/>
</dbReference>
<name>A0A9D5H945_9LILI</name>
<comment type="caution">
    <text evidence="4">The sequence shown here is derived from an EMBL/GenBank/DDBJ whole genome shotgun (WGS) entry which is preliminary data.</text>
</comment>
<dbReference type="Proteomes" id="UP001085076">
    <property type="component" value="Miscellaneous, Linkage group lg07"/>
</dbReference>